<protein>
    <submittedName>
        <fullName evidence="1">Uncharacterized protein</fullName>
    </submittedName>
</protein>
<dbReference type="Proteomes" id="UP001152795">
    <property type="component" value="Unassembled WGS sequence"/>
</dbReference>
<evidence type="ECO:0000313" key="1">
    <source>
        <dbReference type="EMBL" id="CAB3995197.1"/>
    </source>
</evidence>
<keyword evidence="2" id="KW-1185">Reference proteome</keyword>
<evidence type="ECO:0000313" key="2">
    <source>
        <dbReference type="Proteomes" id="UP001152795"/>
    </source>
</evidence>
<sequence length="138" mass="16960">MTKEDDVAKYFPRNWTGRTRVEQHELFDQMLMYLTQHELHKKHVQKIKYEEWMCDALLVMKDCTHFFAEDLYIDILIFYGLPELEYGLKDYNMYCANELVLSRLYAMYEDYYERDVVIDMRMYIGLLIVLQHIKYLLQ</sequence>
<name>A0A6S7HKA0_PARCT</name>
<comment type="caution">
    <text evidence="1">The sequence shown here is derived from an EMBL/GenBank/DDBJ whole genome shotgun (WGS) entry which is preliminary data.</text>
</comment>
<dbReference type="AlphaFoldDB" id="A0A6S7HKA0"/>
<organism evidence="1 2">
    <name type="scientific">Paramuricea clavata</name>
    <name type="common">Red gorgonian</name>
    <name type="synonym">Violescent sea-whip</name>
    <dbReference type="NCBI Taxonomy" id="317549"/>
    <lineage>
        <taxon>Eukaryota</taxon>
        <taxon>Metazoa</taxon>
        <taxon>Cnidaria</taxon>
        <taxon>Anthozoa</taxon>
        <taxon>Octocorallia</taxon>
        <taxon>Malacalcyonacea</taxon>
        <taxon>Plexauridae</taxon>
        <taxon>Paramuricea</taxon>
    </lineage>
</organism>
<accession>A0A6S7HKA0</accession>
<gene>
    <name evidence="1" type="ORF">PACLA_8A062406</name>
</gene>
<proteinExistence type="predicted"/>
<reference evidence="1" key="1">
    <citation type="submission" date="2020-04" db="EMBL/GenBank/DDBJ databases">
        <authorList>
            <person name="Alioto T."/>
            <person name="Alioto T."/>
            <person name="Gomez Garrido J."/>
        </authorList>
    </citation>
    <scope>NUCLEOTIDE SEQUENCE</scope>
    <source>
        <strain evidence="1">A484AB</strain>
    </source>
</reference>
<dbReference type="EMBL" id="CACRXK020002618">
    <property type="protein sequence ID" value="CAB3995197.1"/>
    <property type="molecule type" value="Genomic_DNA"/>
</dbReference>